<keyword evidence="6" id="KW-1185">Reference proteome</keyword>
<evidence type="ECO:0000313" key="6">
    <source>
        <dbReference type="Proteomes" id="UP001342418"/>
    </source>
</evidence>
<gene>
    <name evidence="5" type="primary">yurK_1</name>
    <name evidence="5" type="ORF">NTH_02467</name>
</gene>
<keyword evidence="3" id="KW-0804">Transcription</keyword>
<dbReference type="SUPFAM" id="SSF46785">
    <property type="entry name" value="Winged helix' DNA-binding domain"/>
    <property type="match status" value="1"/>
</dbReference>
<dbReference type="Pfam" id="PF07702">
    <property type="entry name" value="UTRA"/>
    <property type="match status" value="1"/>
</dbReference>
<evidence type="ECO:0000259" key="4">
    <source>
        <dbReference type="PROSITE" id="PS50949"/>
    </source>
</evidence>
<keyword evidence="1" id="KW-0805">Transcription regulation</keyword>
<dbReference type="InterPro" id="IPR036388">
    <property type="entry name" value="WH-like_DNA-bd_sf"/>
</dbReference>
<dbReference type="SMART" id="SM00345">
    <property type="entry name" value="HTH_GNTR"/>
    <property type="match status" value="1"/>
</dbReference>
<organism evidence="5 6">
    <name type="scientific">Nitratireductor thuwali</name>
    <dbReference type="NCBI Taxonomy" id="2267699"/>
    <lineage>
        <taxon>Bacteria</taxon>
        <taxon>Pseudomonadati</taxon>
        <taxon>Pseudomonadota</taxon>
        <taxon>Alphaproteobacteria</taxon>
        <taxon>Hyphomicrobiales</taxon>
        <taxon>Phyllobacteriaceae</taxon>
        <taxon>Nitratireductor</taxon>
    </lineage>
</organism>
<dbReference type="PANTHER" id="PTHR44846:SF1">
    <property type="entry name" value="MANNOSYL-D-GLYCERATE TRANSPORT_METABOLISM SYSTEM REPRESSOR MNGR-RELATED"/>
    <property type="match status" value="1"/>
</dbReference>
<dbReference type="PANTHER" id="PTHR44846">
    <property type="entry name" value="MANNOSYL-D-GLYCERATE TRANSPORT/METABOLISM SYSTEM REPRESSOR MNGR-RELATED"/>
    <property type="match status" value="1"/>
</dbReference>
<dbReference type="NCBIfam" id="TIGR02325">
    <property type="entry name" value="C_P_lyase_phnF"/>
    <property type="match status" value="1"/>
</dbReference>
<protein>
    <submittedName>
        <fullName evidence="5">HTH-type transcriptional regulator YurK</fullName>
    </submittedName>
</protein>
<dbReference type="InterPro" id="IPR012702">
    <property type="entry name" value="CP_lyase_PhnF"/>
</dbReference>
<name>A0ABY5MLG5_9HYPH</name>
<proteinExistence type="predicted"/>
<feature type="domain" description="HTH gntR-type" evidence="4">
    <location>
        <begin position="15"/>
        <end position="83"/>
    </location>
</feature>
<keyword evidence="2" id="KW-0238">DNA-binding</keyword>
<dbReference type="Pfam" id="PF00392">
    <property type="entry name" value="GntR"/>
    <property type="match status" value="1"/>
</dbReference>
<dbReference type="RefSeq" id="WP_338530263.1">
    <property type="nucleotide sequence ID" value="NZ_CP030941.1"/>
</dbReference>
<dbReference type="InterPro" id="IPR011663">
    <property type="entry name" value="UTRA"/>
</dbReference>
<sequence length="249" mass="26640">MQTSPDEAIERRSGVALWRQIADRIRLGIAEGLADDAGRLPTEMALAGRFGVNRHTVRTAIQALVQEGVLRSEQGRGTFVEGPRRLSYPIRARTRFSAGLAGQARERRGHLLSHAYEPAPPQAAEALGLAPETAILRLETVSQADGRPVSRATSYFPAARFAGLEKHFADTGSITAALAALGVPDYVRATTRISARHADSADLAHLKLSPGAIVLITFAVNADSAGIPIQYSLTRFAADRVELQVDGEG</sequence>
<evidence type="ECO:0000256" key="3">
    <source>
        <dbReference type="ARBA" id="ARBA00023163"/>
    </source>
</evidence>
<evidence type="ECO:0000313" key="5">
    <source>
        <dbReference type="EMBL" id="UUP17991.1"/>
    </source>
</evidence>
<evidence type="ECO:0000256" key="1">
    <source>
        <dbReference type="ARBA" id="ARBA00023015"/>
    </source>
</evidence>
<dbReference type="InterPro" id="IPR036390">
    <property type="entry name" value="WH_DNA-bd_sf"/>
</dbReference>
<dbReference type="InterPro" id="IPR000524">
    <property type="entry name" value="Tscrpt_reg_HTH_GntR"/>
</dbReference>
<dbReference type="EMBL" id="CP030941">
    <property type="protein sequence ID" value="UUP17991.1"/>
    <property type="molecule type" value="Genomic_DNA"/>
</dbReference>
<dbReference type="Gene3D" id="1.10.10.10">
    <property type="entry name" value="Winged helix-like DNA-binding domain superfamily/Winged helix DNA-binding domain"/>
    <property type="match status" value="1"/>
</dbReference>
<dbReference type="PROSITE" id="PS50949">
    <property type="entry name" value="HTH_GNTR"/>
    <property type="match status" value="1"/>
</dbReference>
<dbReference type="InterPro" id="IPR028978">
    <property type="entry name" value="Chorismate_lyase_/UTRA_dom_sf"/>
</dbReference>
<dbReference type="Gene3D" id="3.40.1410.10">
    <property type="entry name" value="Chorismate lyase-like"/>
    <property type="match status" value="1"/>
</dbReference>
<dbReference type="Proteomes" id="UP001342418">
    <property type="component" value="Chromosome"/>
</dbReference>
<dbReference type="SMART" id="SM00866">
    <property type="entry name" value="UTRA"/>
    <property type="match status" value="1"/>
</dbReference>
<reference evidence="5 6" key="1">
    <citation type="submission" date="2018-07" db="EMBL/GenBank/DDBJ databases">
        <title>Genome sequence of Nitratireductor thuwali#1536.</title>
        <authorList>
            <person name="Michoud G."/>
            <person name="Merlino G."/>
            <person name="Sefrji F.O."/>
            <person name="Daffonchio D."/>
        </authorList>
    </citation>
    <scope>NUCLEOTIDE SEQUENCE [LARGE SCALE GENOMIC DNA]</scope>
    <source>
        <strain evidence="6">Nit1536</strain>
    </source>
</reference>
<evidence type="ECO:0000256" key="2">
    <source>
        <dbReference type="ARBA" id="ARBA00023125"/>
    </source>
</evidence>
<dbReference type="SUPFAM" id="SSF64288">
    <property type="entry name" value="Chorismate lyase-like"/>
    <property type="match status" value="1"/>
</dbReference>
<dbReference type="PRINTS" id="PR00035">
    <property type="entry name" value="HTHGNTR"/>
</dbReference>
<accession>A0ABY5MLG5</accession>
<dbReference type="CDD" id="cd07377">
    <property type="entry name" value="WHTH_GntR"/>
    <property type="match status" value="1"/>
</dbReference>
<dbReference type="InterPro" id="IPR050679">
    <property type="entry name" value="Bact_HTH_transcr_reg"/>
</dbReference>